<gene>
    <name evidence="1" type="ORF">K488DRAFT_90693</name>
</gene>
<dbReference type="Proteomes" id="UP000814128">
    <property type="component" value="Unassembled WGS sequence"/>
</dbReference>
<evidence type="ECO:0000313" key="2">
    <source>
        <dbReference type="Proteomes" id="UP000814128"/>
    </source>
</evidence>
<name>A0ACB8Q732_9AGAM</name>
<organism evidence="1 2">
    <name type="scientific">Vararia minispora EC-137</name>
    <dbReference type="NCBI Taxonomy" id="1314806"/>
    <lineage>
        <taxon>Eukaryota</taxon>
        <taxon>Fungi</taxon>
        <taxon>Dikarya</taxon>
        <taxon>Basidiomycota</taxon>
        <taxon>Agaricomycotina</taxon>
        <taxon>Agaricomycetes</taxon>
        <taxon>Russulales</taxon>
        <taxon>Lachnocladiaceae</taxon>
        <taxon>Vararia</taxon>
    </lineage>
</organism>
<protein>
    <submittedName>
        <fullName evidence="1">Uncharacterized protein</fullName>
    </submittedName>
</protein>
<accession>A0ACB8Q732</accession>
<reference evidence="1" key="2">
    <citation type="journal article" date="2022" name="New Phytol.">
        <title>Evolutionary transition to the ectomycorrhizal habit in the genomes of a hyperdiverse lineage of mushroom-forming fungi.</title>
        <authorList>
            <person name="Looney B."/>
            <person name="Miyauchi S."/>
            <person name="Morin E."/>
            <person name="Drula E."/>
            <person name="Courty P.E."/>
            <person name="Kohler A."/>
            <person name="Kuo A."/>
            <person name="LaButti K."/>
            <person name="Pangilinan J."/>
            <person name="Lipzen A."/>
            <person name="Riley R."/>
            <person name="Andreopoulos W."/>
            <person name="He G."/>
            <person name="Johnson J."/>
            <person name="Nolan M."/>
            <person name="Tritt A."/>
            <person name="Barry K.W."/>
            <person name="Grigoriev I.V."/>
            <person name="Nagy L.G."/>
            <person name="Hibbett D."/>
            <person name="Henrissat B."/>
            <person name="Matheny P.B."/>
            <person name="Labbe J."/>
            <person name="Martin F.M."/>
        </authorList>
    </citation>
    <scope>NUCLEOTIDE SEQUENCE</scope>
    <source>
        <strain evidence="1">EC-137</strain>
    </source>
</reference>
<reference evidence="1" key="1">
    <citation type="submission" date="2021-02" db="EMBL/GenBank/DDBJ databases">
        <authorList>
            <consortium name="DOE Joint Genome Institute"/>
            <person name="Ahrendt S."/>
            <person name="Looney B.P."/>
            <person name="Miyauchi S."/>
            <person name="Morin E."/>
            <person name="Drula E."/>
            <person name="Courty P.E."/>
            <person name="Chicoki N."/>
            <person name="Fauchery L."/>
            <person name="Kohler A."/>
            <person name="Kuo A."/>
            <person name="Labutti K."/>
            <person name="Pangilinan J."/>
            <person name="Lipzen A."/>
            <person name="Riley R."/>
            <person name="Andreopoulos W."/>
            <person name="He G."/>
            <person name="Johnson J."/>
            <person name="Barry K.W."/>
            <person name="Grigoriev I.V."/>
            <person name="Nagy L."/>
            <person name="Hibbett D."/>
            <person name="Henrissat B."/>
            <person name="Matheny P.B."/>
            <person name="Labbe J."/>
            <person name="Martin F."/>
        </authorList>
    </citation>
    <scope>NUCLEOTIDE SEQUENCE</scope>
    <source>
        <strain evidence="1">EC-137</strain>
    </source>
</reference>
<sequence>MSAERPLRHKQLYLQGGDVVFRVDNLLFRLHSYFFTRESAHFRDLLLHTSSFGDEVKSSSDDCPIILENCTPSEFTTFCWVFYNPRYSLYEATVEQWATILRLAQMWEFREVIQLAFRELDKIEVEPVMRIHLYQKNSIDSERLEHAFEALATRPDPLTEEEGQLLGIKTFARIVHARELARLGGSTITPNPLRVSTVDLRAILARVGLSPLRTQTNGINTGVHAATGPQSAPLLAQPAHRQFGDHRGGSLTVPATPLETIPETPSSTSSDSPPSYDRSTNGRHLTGNTVGKLAPSWSVKVNTSKRG</sequence>
<keyword evidence="2" id="KW-1185">Reference proteome</keyword>
<dbReference type="EMBL" id="MU273875">
    <property type="protein sequence ID" value="KAI0027589.1"/>
    <property type="molecule type" value="Genomic_DNA"/>
</dbReference>
<proteinExistence type="predicted"/>
<evidence type="ECO:0000313" key="1">
    <source>
        <dbReference type="EMBL" id="KAI0027589.1"/>
    </source>
</evidence>
<comment type="caution">
    <text evidence="1">The sequence shown here is derived from an EMBL/GenBank/DDBJ whole genome shotgun (WGS) entry which is preliminary data.</text>
</comment>